<feature type="compositionally biased region" description="Low complexity" evidence="1">
    <location>
        <begin position="8"/>
        <end position="21"/>
    </location>
</feature>
<feature type="region of interest" description="Disordered" evidence="1">
    <location>
        <begin position="1"/>
        <end position="23"/>
    </location>
</feature>
<evidence type="ECO:0000256" key="1">
    <source>
        <dbReference type="SAM" id="MobiDB-lite"/>
    </source>
</evidence>
<proteinExistence type="predicted"/>
<evidence type="ECO:0008006" key="3">
    <source>
        <dbReference type="Google" id="ProtNLM"/>
    </source>
</evidence>
<gene>
    <name evidence="2" type="ORF">7S11_7</name>
</gene>
<reference evidence="2" key="1">
    <citation type="submission" date="2017-06" db="EMBL/GenBank/DDBJ databases">
        <title>Novel phages from South African skin metaviromes.</title>
        <authorList>
            <person name="van Zyl L.J."/>
            <person name="Abrahams Y."/>
            <person name="Stander E.A."/>
            <person name="Kirby B.M."/>
            <person name="Clavaud C."/>
            <person name="Farcet C."/>
            <person name="Breton L."/>
            <person name="Trindade M.I."/>
        </authorList>
    </citation>
    <scope>NUCLEOTIDE SEQUENCE</scope>
</reference>
<organism evidence="2">
    <name type="scientific">uncultured Caudovirales phage</name>
    <dbReference type="NCBI Taxonomy" id="2100421"/>
    <lineage>
        <taxon>Viruses</taxon>
        <taxon>Duplodnaviria</taxon>
        <taxon>Heunggongvirae</taxon>
        <taxon>Uroviricota</taxon>
        <taxon>Caudoviricetes</taxon>
        <taxon>Peduoviridae</taxon>
        <taxon>Maltschvirus</taxon>
        <taxon>Maltschvirus maltsch</taxon>
    </lineage>
</organism>
<accession>A0A2H4IYC3</accession>
<name>A0A2H4IYC3_9CAUD</name>
<dbReference type="EMBL" id="MF417841">
    <property type="protein sequence ID" value="ASN67445.1"/>
    <property type="molecule type" value="Genomic_DNA"/>
</dbReference>
<protein>
    <recommendedName>
        <fullName evidence="3">Scaffolding protein</fullName>
    </recommendedName>
</protein>
<feature type="region of interest" description="Disordered" evidence="1">
    <location>
        <begin position="125"/>
        <end position="158"/>
    </location>
</feature>
<evidence type="ECO:0000313" key="2">
    <source>
        <dbReference type="EMBL" id="ASN67445.1"/>
    </source>
</evidence>
<sequence>MSDTLGVTETETQATEQQPTELRLPEDHSLVKTLAAQKETIKELKAKAGRLDEIENVQRTDAEKAAERISQAEAEVAAVPSKVADALRSHLIALHGIEPERAELFLTATEPELLLKQVTALVGESDKRKKNHVPREGTSIPAPNDDMRGFARKLFGGE</sequence>